<evidence type="ECO:0000256" key="8">
    <source>
        <dbReference type="ARBA" id="ARBA00047984"/>
    </source>
</evidence>
<evidence type="ECO:0000313" key="11">
    <source>
        <dbReference type="Proteomes" id="UP001165120"/>
    </source>
</evidence>
<gene>
    <name evidence="10" type="ORF">Cboi02_000592300</name>
</gene>
<dbReference type="Gene3D" id="3.40.50.300">
    <property type="entry name" value="P-loop containing nucleotide triphosphate hydrolases"/>
    <property type="match status" value="1"/>
</dbReference>
<dbReference type="AlphaFoldDB" id="A0A9W6T515"/>
<evidence type="ECO:0000313" key="10">
    <source>
        <dbReference type="EMBL" id="GME78768.1"/>
    </source>
</evidence>
<evidence type="ECO:0000256" key="4">
    <source>
        <dbReference type="ARBA" id="ARBA00022801"/>
    </source>
</evidence>
<dbReference type="InterPro" id="IPR050079">
    <property type="entry name" value="DEAD_box_RNA_helicase"/>
</dbReference>
<dbReference type="InterPro" id="IPR027417">
    <property type="entry name" value="P-loop_NTPase"/>
</dbReference>
<keyword evidence="4" id="KW-0378">Hydrolase</keyword>
<evidence type="ECO:0000256" key="5">
    <source>
        <dbReference type="ARBA" id="ARBA00022806"/>
    </source>
</evidence>
<comment type="caution">
    <text evidence="10">The sequence shown here is derived from an EMBL/GenBank/DDBJ whole genome shotgun (WGS) entry which is preliminary data.</text>
</comment>
<keyword evidence="3" id="KW-0547">Nucleotide-binding</keyword>
<evidence type="ECO:0000256" key="6">
    <source>
        <dbReference type="ARBA" id="ARBA00022840"/>
    </source>
</evidence>
<evidence type="ECO:0000256" key="3">
    <source>
        <dbReference type="ARBA" id="ARBA00022741"/>
    </source>
</evidence>
<dbReference type="PANTHER" id="PTHR47959">
    <property type="entry name" value="ATP-DEPENDENT RNA HELICASE RHLE-RELATED"/>
    <property type="match status" value="1"/>
</dbReference>
<dbReference type="GO" id="GO:0005524">
    <property type="term" value="F:ATP binding"/>
    <property type="evidence" value="ECO:0007669"/>
    <property type="project" value="UniProtKB-KW"/>
</dbReference>
<keyword evidence="11" id="KW-1185">Reference proteome</keyword>
<dbReference type="CDD" id="cd18787">
    <property type="entry name" value="SF2_C_DEAD"/>
    <property type="match status" value="1"/>
</dbReference>
<dbReference type="SUPFAM" id="SSF52540">
    <property type="entry name" value="P-loop containing nucleoside triphosphate hydrolases"/>
    <property type="match status" value="1"/>
</dbReference>
<evidence type="ECO:0000256" key="1">
    <source>
        <dbReference type="ARBA" id="ARBA00004123"/>
    </source>
</evidence>
<sequence length="118" mass="13180">MHGSKTQIQREAAIQQMKEGRMDILIATDVAGRGIDIADVSLVVNFQMSRSIEDYTHRIGRTGRAGKSGTAITFWGPDDKAVLYDLKQMIIKSPISKCPHDLRTSEFAQRAFVKNIET</sequence>
<evidence type="ECO:0000256" key="7">
    <source>
        <dbReference type="ARBA" id="ARBA00023242"/>
    </source>
</evidence>
<dbReference type="Proteomes" id="UP001165120">
    <property type="component" value="Unassembled WGS sequence"/>
</dbReference>
<keyword evidence="6" id="KW-0067">ATP-binding</keyword>
<keyword evidence="5" id="KW-0347">Helicase</keyword>
<dbReference type="InterPro" id="IPR001650">
    <property type="entry name" value="Helicase_C-like"/>
</dbReference>
<proteinExistence type="predicted"/>
<dbReference type="GO" id="GO:0016787">
    <property type="term" value="F:hydrolase activity"/>
    <property type="evidence" value="ECO:0007669"/>
    <property type="project" value="UniProtKB-KW"/>
</dbReference>
<dbReference type="Pfam" id="PF00271">
    <property type="entry name" value="Helicase_C"/>
    <property type="match status" value="1"/>
</dbReference>
<dbReference type="PANTHER" id="PTHR47959:SF1">
    <property type="entry name" value="ATP-DEPENDENT RNA HELICASE DBPA"/>
    <property type="match status" value="1"/>
</dbReference>
<organism evidence="10 11">
    <name type="scientific">Candida boidinii</name>
    <name type="common">Yeast</name>
    <dbReference type="NCBI Taxonomy" id="5477"/>
    <lineage>
        <taxon>Eukaryota</taxon>
        <taxon>Fungi</taxon>
        <taxon>Dikarya</taxon>
        <taxon>Ascomycota</taxon>
        <taxon>Saccharomycotina</taxon>
        <taxon>Pichiomycetes</taxon>
        <taxon>Pichiales</taxon>
        <taxon>Pichiaceae</taxon>
        <taxon>Ogataea</taxon>
        <taxon>Ogataea/Candida clade</taxon>
    </lineage>
</organism>
<evidence type="ECO:0000259" key="9">
    <source>
        <dbReference type="PROSITE" id="PS51194"/>
    </source>
</evidence>
<dbReference type="SMART" id="SM00490">
    <property type="entry name" value="HELICc"/>
    <property type="match status" value="1"/>
</dbReference>
<reference evidence="10" key="1">
    <citation type="submission" date="2023-04" db="EMBL/GenBank/DDBJ databases">
        <title>Candida boidinii NBRC 10035.</title>
        <authorList>
            <person name="Ichikawa N."/>
            <person name="Sato H."/>
            <person name="Tonouchi N."/>
        </authorList>
    </citation>
    <scope>NUCLEOTIDE SEQUENCE</scope>
    <source>
        <strain evidence="10">NBRC 10035</strain>
    </source>
</reference>
<accession>A0A9W6T515</accession>
<dbReference type="GO" id="GO:0005829">
    <property type="term" value="C:cytosol"/>
    <property type="evidence" value="ECO:0007669"/>
    <property type="project" value="TreeGrafter"/>
</dbReference>
<dbReference type="GO" id="GO:0006364">
    <property type="term" value="P:rRNA processing"/>
    <property type="evidence" value="ECO:0007669"/>
    <property type="project" value="UniProtKB-ARBA"/>
</dbReference>
<dbReference type="GO" id="GO:0003724">
    <property type="term" value="F:RNA helicase activity"/>
    <property type="evidence" value="ECO:0007669"/>
    <property type="project" value="UniProtKB-EC"/>
</dbReference>
<feature type="domain" description="Helicase C-terminal" evidence="9">
    <location>
        <begin position="1"/>
        <end position="106"/>
    </location>
</feature>
<dbReference type="EC" id="3.6.4.13" evidence="2"/>
<protein>
    <recommendedName>
        <fullName evidence="2">RNA helicase</fullName>
        <ecNumber evidence="2">3.6.4.13</ecNumber>
    </recommendedName>
</protein>
<keyword evidence="7" id="KW-0539">Nucleus</keyword>
<evidence type="ECO:0000256" key="2">
    <source>
        <dbReference type="ARBA" id="ARBA00012552"/>
    </source>
</evidence>
<comment type="subcellular location">
    <subcellularLocation>
        <location evidence="1">Nucleus</location>
    </subcellularLocation>
</comment>
<dbReference type="PROSITE" id="PS51194">
    <property type="entry name" value="HELICASE_CTER"/>
    <property type="match status" value="1"/>
</dbReference>
<name>A0A9W6T515_CANBO</name>
<dbReference type="EMBL" id="BSXN01003220">
    <property type="protein sequence ID" value="GME78768.1"/>
    <property type="molecule type" value="Genomic_DNA"/>
</dbReference>
<dbReference type="GO" id="GO:0005634">
    <property type="term" value="C:nucleus"/>
    <property type="evidence" value="ECO:0007669"/>
    <property type="project" value="UniProtKB-SubCell"/>
</dbReference>
<comment type="catalytic activity">
    <reaction evidence="8">
        <text>ATP + H2O = ADP + phosphate + H(+)</text>
        <dbReference type="Rhea" id="RHEA:13065"/>
        <dbReference type="ChEBI" id="CHEBI:15377"/>
        <dbReference type="ChEBI" id="CHEBI:15378"/>
        <dbReference type="ChEBI" id="CHEBI:30616"/>
        <dbReference type="ChEBI" id="CHEBI:43474"/>
        <dbReference type="ChEBI" id="CHEBI:456216"/>
        <dbReference type="EC" id="3.6.4.13"/>
    </reaction>
</comment>